<proteinExistence type="predicted"/>
<dbReference type="OrthoDB" id="1738629at2759"/>
<gene>
    <name evidence="1" type="ORF">TorRG33x02_285520</name>
</gene>
<sequence>MEKDESISQMFTRFTSIINSLGALGKTFLNSESVSKILRSLPRAYRSNVVVIQGTKDLSKLPLEELMGSLMTHEILMKVTNEDEREEKKNKGIALKAAMLESNEERRRICRR</sequence>
<protein>
    <recommendedName>
        <fullName evidence="3">UBN2 domain-containing protein</fullName>
    </recommendedName>
</protein>
<dbReference type="InParanoid" id="A0A2P5CGR9"/>
<dbReference type="Pfam" id="PF14223">
    <property type="entry name" value="Retrotran_gag_2"/>
    <property type="match status" value="1"/>
</dbReference>
<organism evidence="1 2">
    <name type="scientific">Trema orientale</name>
    <name type="common">Charcoal tree</name>
    <name type="synonym">Celtis orientalis</name>
    <dbReference type="NCBI Taxonomy" id="63057"/>
    <lineage>
        <taxon>Eukaryota</taxon>
        <taxon>Viridiplantae</taxon>
        <taxon>Streptophyta</taxon>
        <taxon>Embryophyta</taxon>
        <taxon>Tracheophyta</taxon>
        <taxon>Spermatophyta</taxon>
        <taxon>Magnoliopsida</taxon>
        <taxon>eudicotyledons</taxon>
        <taxon>Gunneridae</taxon>
        <taxon>Pentapetalae</taxon>
        <taxon>rosids</taxon>
        <taxon>fabids</taxon>
        <taxon>Rosales</taxon>
        <taxon>Cannabaceae</taxon>
        <taxon>Trema</taxon>
    </lineage>
</organism>
<accession>A0A2P5CGR9</accession>
<keyword evidence="2" id="KW-1185">Reference proteome</keyword>
<dbReference type="AlphaFoldDB" id="A0A2P5CGR9"/>
<evidence type="ECO:0000313" key="2">
    <source>
        <dbReference type="Proteomes" id="UP000237000"/>
    </source>
</evidence>
<dbReference type="EMBL" id="JXTC01000367">
    <property type="protein sequence ID" value="PON60218.1"/>
    <property type="molecule type" value="Genomic_DNA"/>
</dbReference>
<reference evidence="2" key="1">
    <citation type="submission" date="2016-06" db="EMBL/GenBank/DDBJ databases">
        <title>Parallel loss of symbiosis genes in relatives of nitrogen-fixing non-legume Parasponia.</title>
        <authorList>
            <person name="Van Velzen R."/>
            <person name="Holmer R."/>
            <person name="Bu F."/>
            <person name="Rutten L."/>
            <person name="Van Zeijl A."/>
            <person name="Liu W."/>
            <person name="Santuari L."/>
            <person name="Cao Q."/>
            <person name="Sharma T."/>
            <person name="Shen D."/>
            <person name="Roswanjaya Y."/>
            <person name="Wardhani T."/>
            <person name="Kalhor M.S."/>
            <person name="Jansen J."/>
            <person name="Van den Hoogen J."/>
            <person name="Gungor B."/>
            <person name="Hartog M."/>
            <person name="Hontelez J."/>
            <person name="Verver J."/>
            <person name="Yang W.-C."/>
            <person name="Schijlen E."/>
            <person name="Repin R."/>
            <person name="Schilthuizen M."/>
            <person name="Schranz E."/>
            <person name="Heidstra R."/>
            <person name="Miyata K."/>
            <person name="Fedorova E."/>
            <person name="Kohlen W."/>
            <person name="Bisseling T."/>
            <person name="Smit S."/>
            <person name="Geurts R."/>
        </authorList>
    </citation>
    <scope>NUCLEOTIDE SEQUENCE [LARGE SCALE GENOMIC DNA]</scope>
    <source>
        <strain evidence="2">cv. RG33-2</strain>
    </source>
</reference>
<evidence type="ECO:0008006" key="3">
    <source>
        <dbReference type="Google" id="ProtNLM"/>
    </source>
</evidence>
<evidence type="ECO:0000313" key="1">
    <source>
        <dbReference type="EMBL" id="PON60218.1"/>
    </source>
</evidence>
<comment type="caution">
    <text evidence="1">The sequence shown here is derived from an EMBL/GenBank/DDBJ whole genome shotgun (WGS) entry which is preliminary data.</text>
</comment>
<name>A0A2P5CGR9_TREOI</name>
<dbReference type="Proteomes" id="UP000237000">
    <property type="component" value="Unassembled WGS sequence"/>
</dbReference>